<evidence type="ECO:0000313" key="1">
    <source>
        <dbReference type="EMBL" id="KIU10776.1"/>
    </source>
</evidence>
<sequence>MNLNFIVPDINMTFGDMKFMGLNRERYVYDRENNKRTDVLESRIYNIASAVQGGQIEVTIPEYAGAKEIPPFADIELKNPKISAMATSQRDSTYANVMWKLEADDIVVKGGSSVKPAAATGGNEKK</sequence>
<dbReference type="GeneID" id="76985565"/>
<name>A0A0A1MB26_BACIU</name>
<dbReference type="Pfam" id="PF06125">
    <property type="entry name" value="DUF961"/>
    <property type="match status" value="1"/>
</dbReference>
<dbReference type="EMBL" id="JXBC01000004">
    <property type="protein sequence ID" value="KIU10776.1"/>
    <property type="molecule type" value="Genomic_DNA"/>
</dbReference>
<dbReference type="AlphaFoldDB" id="A0A0A1MB26"/>
<evidence type="ECO:0000313" key="2">
    <source>
        <dbReference type="Proteomes" id="UP000032247"/>
    </source>
</evidence>
<dbReference type="PATRIC" id="fig|1423.173.peg.2886"/>
<dbReference type="InterPro" id="IPR038620">
    <property type="entry name" value="YdcP-like_sf"/>
</dbReference>
<accession>A0A0A1MB26</accession>
<gene>
    <name evidence="1" type="ORF">SC09_Contig25orf00612</name>
</gene>
<dbReference type="InterPro" id="IPR010365">
    <property type="entry name" value="DUF961"/>
</dbReference>
<protein>
    <submittedName>
        <fullName evidence="1">Uncharacterized protein</fullName>
    </submittedName>
</protein>
<dbReference type="SMR" id="A0A0A1MB26"/>
<proteinExistence type="predicted"/>
<dbReference type="Gene3D" id="2.40.50.390">
    <property type="entry name" value="Conjugative transposon protein, DUF961"/>
    <property type="match status" value="1"/>
</dbReference>
<reference evidence="1 2" key="1">
    <citation type="submission" date="2014-12" db="EMBL/GenBank/DDBJ databases">
        <title>Comparative genome analysis of Bacillus coagulans HM-08, Clostridium butyricum HM-68, Bacillus subtilis HM-66 and Bacillus licheniformis BL-09.</title>
        <authorList>
            <person name="Zhang H."/>
        </authorList>
    </citation>
    <scope>NUCLEOTIDE SEQUENCE [LARGE SCALE GENOMIC DNA]</scope>
    <source>
        <strain evidence="1 2">HM-66</strain>
    </source>
</reference>
<dbReference type="RefSeq" id="WP_009966619.1">
    <property type="nucleotide sequence ID" value="NZ_BAABSX010000002.1"/>
</dbReference>
<organism evidence="1 2">
    <name type="scientific">Bacillus subtilis</name>
    <dbReference type="NCBI Taxonomy" id="1423"/>
    <lineage>
        <taxon>Bacteria</taxon>
        <taxon>Bacillati</taxon>
        <taxon>Bacillota</taxon>
        <taxon>Bacilli</taxon>
        <taxon>Bacillales</taxon>
        <taxon>Bacillaceae</taxon>
        <taxon>Bacillus</taxon>
    </lineage>
</organism>
<dbReference type="Proteomes" id="UP000032247">
    <property type="component" value="Unassembled WGS sequence"/>
</dbReference>
<comment type="caution">
    <text evidence="1">The sequence shown here is derived from an EMBL/GenBank/DDBJ whole genome shotgun (WGS) entry which is preliminary data.</text>
</comment>